<evidence type="ECO:0000313" key="1">
    <source>
        <dbReference type="EMBL" id="SUI96718.1"/>
    </source>
</evidence>
<dbReference type="InterPro" id="IPR046357">
    <property type="entry name" value="PPIase_dom_sf"/>
</dbReference>
<dbReference type="GO" id="GO:0003755">
    <property type="term" value="F:peptidyl-prolyl cis-trans isomerase activity"/>
    <property type="evidence" value="ECO:0007669"/>
    <property type="project" value="InterPro"/>
</dbReference>
<dbReference type="EMBL" id="UGYW01000001">
    <property type="protein sequence ID" value="SUI96718.1"/>
    <property type="molecule type" value="Genomic_DNA"/>
</dbReference>
<dbReference type="Proteomes" id="UP000254893">
    <property type="component" value="Unassembled WGS sequence"/>
</dbReference>
<dbReference type="SUPFAM" id="SSF54534">
    <property type="entry name" value="FKBP-like"/>
    <property type="match status" value="1"/>
</dbReference>
<dbReference type="RefSeq" id="WP_115168690.1">
    <property type="nucleotide sequence ID" value="NZ_UGYW01000001.1"/>
</dbReference>
<proteinExistence type="predicted"/>
<reference evidence="1 2" key="1">
    <citation type="submission" date="2018-06" db="EMBL/GenBank/DDBJ databases">
        <authorList>
            <consortium name="Pathogen Informatics"/>
            <person name="Doyle S."/>
        </authorList>
    </citation>
    <scope>NUCLEOTIDE SEQUENCE [LARGE SCALE GENOMIC DNA]</scope>
    <source>
        <strain evidence="1 2">NCTC11388</strain>
    </source>
</reference>
<evidence type="ECO:0000313" key="2">
    <source>
        <dbReference type="Proteomes" id="UP000254893"/>
    </source>
</evidence>
<sequence length="212" mass="23772">MKNVFRIIAIGLVGTFIFASCNKSDDTDWNKLIEEQRIKDSIENARIKGIIANQAPQLKSYAETNFTNAKLDTATGIWYQVITEGEASSYTYRFNSMGNGIVAPEVTVKFKEKLINGTVTDQTETDKTTTYLLSNRPYAWHTAFLPKTLSYNNQDVKIGGLTANGLKKNSQIRFISPSPWVYDTKEVKDKDGNVKIAANSPIVYEIQVVDIK</sequence>
<dbReference type="Gene3D" id="3.10.50.40">
    <property type="match status" value="1"/>
</dbReference>
<name>A0A380BAQ2_SPHSI</name>
<organism evidence="1 2">
    <name type="scientific">Sphingobacterium spiritivorum</name>
    <name type="common">Flavobacterium spiritivorum</name>
    <dbReference type="NCBI Taxonomy" id="258"/>
    <lineage>
        <taxon>Bacteria</taxon>
        <taxon>Pseudomonadati</taxon>
        <taxon>Bacteroidota</taxon>
        <taxon>Sphingobacteriia</taxon>
        <taxon>Sphingobacteriales</taxon>
        <taxon>Sphingobacteriaceae</taxon>
        <taxon>Sphingobacterium</taxon>
    </lineage>
</organism>
<gene>
    <name evidence="1" type="ORF">NCTC11388_00104</name>
</gene>
<dbReference type="AlphaFoldDB" id="A0A380BAQ2"/>
<dbReference type="PROSITE" id="PS51257">
    <property type="entry name" value="PROKAR_LIPOPROTEIN"/>
    <property type="match status" value="1"/>
</dbReference>
<accession>A0A380BAQ2</accession>
<protein>
    <submittedName>
        <fullName evidence="1">Uncharacterized protein</fullName>
    </submittedName>
</protein>